<evidence type="ECO:0000313" key="2">
    <source>
        <dbReference type="Proteomes" id="UP001239111"/>
    </source>
</evidence>
<accession>A0ACC2N3G4</accession>
<protein>
    <submittedName>
        <fullName evidence="1">Uncharacterized protein</fullName>
    </submittedName>
</protein>
<sequence>MEMIQSIFAIILVSLKVDLSSAIRRISTVTKLPNNTEQNFKSSLGIDGFMQWQVNCGLLSSDVTVKNCEFSLGVISMEKQTTLWKNYNFQMKMSSKDSVIVPDYLKTYRLEKSNFLVTWIEFDIHSNKTIPHVDGTNLTVGLFVNFATIDLQNETTGGGSTTGTSMILRKSNPKDKKILFLREFVESIDIMIFDKEFEIRYPYTYPYKNNKTRAREIFRFDGCRSHGPVKLYARKSKVLEKHACSMTKYPENNNDLISQERILYNQAGLCNEIFCDPGNFENRNRLCACSTANGNTTACFHLEFDTFECEQRNQNGQFGREPIFIEILSESKSLMVYSMHNGDVLVMNHVEKKIPIFHTVHKHNQNQEKHDVANDYELFNVYRLTKFDFGSDRGVNLTFAEFRFEISGVLGNFFEDAGESCGSILWINQTFLGREIMCLTDENLNGELRNVTISSVEPSYPP</sequence>
<proteinExistence type="predicted"/>
<organism evidence="1 2">
    <name type="scientific">Eretmocerus hayati</name>
    <dbReference type="NCBI Taxonomy" id="131215"/>
    <lineage>
        <taxon>Eukaryota</taxon>
        <taxon>Metazoa</taxon>
        <taxon>Ecdysozoa</taxon>
        <taxon>Arthropoda</taxon>
        <taxon>Hexapoda</taxon>
        <taxon>Insecta</taxon>
        <taxon>Pterygota</taxon>
        <taxon>Neoptera</taxon>
        <taxon>Endopterygota</taxon>
        <taxon>Hymenoptera</taxon>
        <taxon>Apocrita</taxon>
        <taxon>Proctotrupomorpha</taxon>
        <taxon>Chalcidoidea</taxon>
        <taxon>Aphelinidae</taxon>
        <taxon>Aphelininae</taxon>
        <taxon>Eretmocerus</taxon>
    </lineage>
</organism>
<comment type="caution">
    <text evidence="1">The sequence shown here is derived from an EMBL/GenBank/DDBJ whole genome shotgun (WGS) entry which is preliminary data.</text>
</comment>
<keyword evidence="2" id="KW-1185">Reference proteome</keyword>
<evidence type="ECO:0000313" key="1">
    <source>
        <dbReference type="EMBL" id="KAJ8664864.1"/>
    </source>
</evidence>
<name>A0ACC2N3G4_9HYME</name>
<dbReference type="EMBL" id="CM056744">
    <property type="protein sequence ID" value="KAJ8664864.1"/>
    <property type="molecule type" value="Genomic_DNA"/>
</dbReference>
<reference evidence="1" key="1">
    <citation type="submission" date="2023-04" db="EMBL/GenBank/DDBJ databases">
        <title>A chromosome-level genome assembly of the parasitoid wasp Eretmocerus hayati.</title>
        <authorList>
            <person name="Zhong Y."/>
            <person name="Liu S."/>
            <person name="Liu Y."/>
        </authorList>
    </citation>
    <scope>NUCLEOTIDE SEQUENCE</scope>
    <source>
        <strain evidence="1">ZJU_SS_LIU_2023</strain>
    </source>
</reference>
<dbReference type="Proteomes" id="UP001239111">
    <property type="component" value="Chromosome 4"/>
</dbReference>
<gene>
    <name evidence="1" type="ORF">QAD02_006526</name>
</gene>